<dbReference type="PANTHER" id="PTHR43289:SF34">
    <property type="entry name" value="SERINE_THREONINE-PROTEIN KINASE YBDM-RELATED"/>
    <property type="match status" value="1"/>
</dbReference>
<dbReference type="Proteomes" id="UP000579945">
    <property type="component" value="Unassembled WGS sequence"/>
</dbReference>
<dbReference type="PANTHER" id="PTHR43289">
    <property type="entry name" value="MITOGEN-ACTIVATED PROTEIN KINASE KINASE KINASE 20-RELATED"/>
    <property type="match status" value="1"/>
</dbReference>
<dbReference type="InterPro" id="IPR008271">
    <property type="entry name" value="Ser/Thr_kinase_AS"/>
</dbReference>
<keyword evidence="1" id="KW-0808">Transferase</keyword>
<dbReference type="Gene3D" id="3.30.200.20">
    <property type="entry name" value="Phosphorylase Kinase, domain 1"/>
    <property type="match status" value="1"/>
</dbReference>
<evidence type="ECO:0000256" key="3">
    <source>
        <dbReference type="ARBA" id="ARBA00022777"/>
    </source>
</evidence>
<dbReference type="Pfam" id="PF00069">
    <property type="entry name" value="Pkinase"/>
    <property type="match status" value="1"/>
</dbReference>
<keyword evidence="8" id="KW-0723">Serine/threonine-protein kinase</keyword>
<evidence type="ECO:0000259" key="7">
    <source>
        <dbReference type="PROSITE" id="PS50011"/>
    </source>
</evidence>
<feature type="binding site" evidence="5">
    <location>
        <position position="43"/>
    </location>
    <ligand>
        <name>ATP</name>
        <dbReference type="ChEBI" id="CHEBI:30616"/>
    </ligand>
</feature>
<feature type="compositionally biased region" description="Low complexity" evidence="6">
    <location>
        <begin position="329"/>
        <end position="376"/>
    </location>
</feature>
<keyword evidence="4 5" id="KW-0067">ATP-binding</keyword>
<proteinExistence type="predicted"/>
<dbReference type="PROSITE" id="PS50011">
    <property type="entry name" value="PROTEIN_KINASE_DOM"/>
    <property type="match status" value="1"/>
</dbReference>
<feature type="domain" description="Protein kinase" evidence="7">
    <location>
        <begin position="15"/>
        <end position="268"/>
    </location>
</feature>
<dbReference type="EMBL" id="JACIBV010000001">
    <property type="protein sequence ID" value="MBB3731760.1"/>
    <property type="molecule type" value="Genomic_DNA"/>
</dbReference>
<keyword evidence="2 5" id="KW-0547">Nucleotide-binding</keyword>
<gene>
    <name evidence="8" type="ORF">FHR33_007620</name>
</gene>
<reference evidence="8 9" key="1">
    <citation type="submission" date="2020-08" db="EMBL/GenBank/DDBJ databases">
        <title>Sequencing the genomes of 1000 actinobacteria strains.</title>
        <authorList>
            <person name="Klenk H.-P."/>
        </authorList>
    </citation>
    <scope>NUCLEOTIDE SEQUENCE [LARGE SCALE GENOMIC DNA]</scope>
    <source>
        <strain evidence="8 9">DSM 44320</strain>
    </source>
</reference>
<accession>A0A7W5VGU3</accession>
<sequence>MIPINGDDPRQIGPYRVVGRLGAGGMGVVYAGLGPDGVRIAVKLIHASFAADPEFRARFAREISVLGRVRGVCTARILASDANAARPWLAAEYVPGPTLEEYVQANGPLQGDRWFGLVAGLAEALAAVHAVGVVHRDIKPSNVILSPSGPRLVDFGIARALDGTSVTRSGTLIGSPGWVSPEEYRSTPAATAADVYGWGMLAVYAATGRPPYGTGRPEVLAMRVLNDPVDTSAVPASLRELVDRSLAKEPLSRPSTQEVLEAVSGAWRIGGADELTARLDRTWVLPVEDVPWPCRRGGGRRTAMAYVAAVLVLGVAAAAALRLLPEAEPSARSTLTATATASRPPVSASDSTPPSPDTSSTEPTPSSEPTSASPSTPAQPEPPRTPTELAAVLDLALEATPAASFSFEGGFTQSSASAKATGRTVTTDHGGSDLDMLVEGGDDRPRARYVVLDGGTLHPGDERVSVLRPESPAWVTLMIAGTAGPSIIREVVANSTRMRRRGHTYTGTMAIDQTSGLLRDLLNSWAGGDVERTSPRSYLTYSLSTDPDGRPRRFRLTWCVPTGDSGIYRSDFITTYRAWRSGGRIDKP</sequence>
<feature type="compositionally biased region" description="Polar residues" evidence="6">
    <location>
        <begin position="413"/>
        <end position="429"/>
    </location>
</feature>
<keyword evidence="3 8" id="KW-0418">Kinase</keyword>
<dbReference type="SUPFAM" id="SSF56112">
    <property type="entry name" value="Protein kinase-like (PK-like)"/>
    <property type="match status" value="1"/>
</dbReference>
<dbReference type="GO" id="GO:0005524">
    <property type="term" value="F:ATP binding"/>
    <property type="evidence" value="ECO:0007669"/>
    <property type="project" value="UniProtKB-UniRule"/>
</dbReference>
<dbReference type="PROSITE" id="PS00107">
    <property type="entry name" value="PROTEIN_KINASE_ATP"/>
    <property type="match status" value="1"/>
</dbReference>
<feature type="region of interest" description="Disordered" evidence="6">
    <location>
        <begin position="413"/>
        <end position="440"/>
    </location>
</feature>
<dbReference type="GeneID" id="95393833"/>
<organism evidence="8 9">
    <name type="scientific">Nonomuraea dietziae</name>
    <dbReference type="NCBI Taxonomy" id="65515"/>
    <lineage>
        <taxon>Bacteria</taxon>
        <taxon>Bacillati</taxon>
        <taxon>Actinomycetota</taxon>
        <taxon>Actinomycetes</taxon>
        <taxon>Streptosporangiales</taxon>
        <taxon>Streptosporangiaceae</taxon>
        <taxon>Nonomuraea</taxon>
    </lineage>
</organism>
<dbReference type="GO" id="GO:0004674">
    <property type="term" value="F:protein serine/threonine kinase activity"/>
    <property type="evidence" value="ECO:0007669"/>
    <property type="project" value="UniProtKB-KW"/>
</dbReference>
<evidence type="ECO:0000256" key="2">
    <source>
        <dbReference type="ARBA" id="ARBA00022741"/>
    </source>
</evidence>
<dbReference type="AlphaFoldDB" id="A0A7W5VGU3"/>
<name>A0A7W5VGU3_9ACTN</name>
<dbReference type="CDD" id="cd14014">
    <property type="entry name" value="STKc_PknB_like"/>
    <property type="match status" value="1"/>
</dbReference>
<dbReference type="InterPro" id="IPR000719">
    <property type="entry name" value="Prot_kinase_dom"/>
</dbReference>
<dbReference type="SMART" id="SM00220">
    <property type="entry name" value="S_TKc"/>
    <property type="match status" value="1"/>
</dbReference>
<dbReference type="InterPro" id="IPR017441">
    <property type="entry name" value="Protein_kinase_ATP_BS"/>
</dbReference>
<feature type="region of interest" description="Disordered" evidence="6">
    <location>
        <begin position="329"/>
        <end position="385"/>
    </location>
</feature>
<evidence type="ECO:0000256" key="4">
    <source>
        <dbReference type="ARBA" id="ARBA00022840"/>
    </source>
</evidence>
<dbReference type="RefSeq" id="WP_183658187.1">
    <property type="nucleotide sequence ID" value="NZ_JACIBV010000001.1"/>
</dbReference>
<keyword evidence="9" id="KW-1185">Reference proteome</keyword>
<evidence type="ECO:0000313" key="8">
    <source>
        <dbReference type="EMBL" id="MBB3731760.1"/>
    </source>
</evidence>
<dbReference type="InterPro" id="IPR011009">
    <property type="entry name" value="Kinase-like_dom_sf"/>
</dbReference>
<evidence type="ECO:0000256" key="1">
    <source>
        <dbReference type="ARBA" id="ARBA00022679"/>
    </source>
</evidence>
<evidence type="ECO:0000256" key="6">
    <source>
        <dbReference type="SAM" id="MobiDB-lite"/>
    </source>
</evidence>
<comment type="caution">
    <text evidence="8">The sequence shown here is derived from an EMBL/GenBank/DDBJ whole genome shotgun (WGS) entry which is preliminary data.</text>
</comment>
<protein>
    <submittedName>
        <fullName evidence="8">Serine/threonine protein kinase</fullName>
    </submittedName>
</protein>
<dbReference type="PROSITE" id="PS00108">
    <property type="entry name" value="PROTEIN_KINASE_ST"/>
    <property type="match status" value="1"/>
</dbReference>
<evidence type="ECO:0000256" key="5">
    <source>
        <dbReference type="PROSITE-ProRule" id="PRU10141"/>
    </source>
</evidence>
<dbReference type="Gene3D" id="1.10.510.10">
    <property type="entry name" value="Transferase(Phosphotransferase) domain 1"/>
    <property type="match status" value="1"/>
</dbReference>
<evidence type="ECO:0000313" key="9">
    <source>
        <dbReference type="Proteomes" id="UP000579945"/>
    </source>
</evidence>